<dbReference type="PRINTS" id="PR00081">
    <property type="entry name" value="GDHRDH"/>
</dbReference>
<evidence type="ECO:0000256" key="2">
    <source>
        <dbReference type="ARBA" id="ARBA00023002"/>
    </source>
</evidence>
<name>A0A0N9UE10_SPHMC</name>
<organism evidence="3 4">
    <name type="scientific">Sphingopyxis macrogoltabida</name>
    <name type="common">Sphingomonas macrogoltabidus</name>
    <dbReference type="NCBI Taxonomy" id="33050"/>
    <lineage>
        <taxon>Bacteria</taxon>
        <taxon>Pseudomonadati</taxon>
        <taxon>Pseudomonadota</taxon>
        <taxon>Alphaproteobacteria</taxon>
        <taxon>Sphingomonadales</taxon>
        <taxon>Sphingomonadaceae</taxon>
        <taxon>Sphingopyxis</taxon>
    </lineage>
</organism>
<dbReference type="NCBIfam" id="NF009385">
    <property type="entry name" value="PRK12744.1"/>
    <property type="match status" value="1"/>
</dbReference>
<accession>A0A0N9UE10</accession>
<dbReference type="Pfam" id="PF13561">
    <property type="entry name" value="adh_short_C2"/>
    <property type="match status" value="1"/>
</dbReference>
<evidence type="ECO:0000313" key="4">
    <source>
        <dbReference type="Proteomes" id="UP000058074"/>
    </source>
</evidence>
<evidence type="ECO:0000313" key="3">
    <source>
        <dbReference type="EMBL" id="ALH81625.1"/>
    </source>
</evidence>
<dbReference type="Proteomes" id="UP000058074">
    <property type="component" value="Chromosome"/>
</dbReference>
<dbReference type="AlphaFoldDB" id="A0A0N9UE10"/>
<keyword evidence="2" id="KW-0560">Oxidoreductase</keyword>
<reference evidence="3 4" key="1">
    <citation type="journal article" date="2015" name="Genome Announc.">
        <title>Complete Genome Sequence of Polypropylene Glycol- and Polyethylene Glycol-Degrading Sphingopyxis macrogoltabida Strain EY-1.</title>
        <authorList>
            <person name="Ohtsubo Y."/>
            <person name="Nagata Y."/>
            <person name="Numata M."/>
            <person name="Tsuchikane K."/>
            <person name="Hosoyama A."/>
            <person name="Yamazoe A."/>
            <person name="Tsuda M."/>
            <person name="Fujita N."/>
            <person name="Kawai F."/>
        </authorList>
    </citation>
    <scope>NUCLEOTIDE SEQUENCE [LARGE SCALE GENOMIC DNA]</scope>
    <source>
        <strain evidence="3 4">EY-1</strain>
    </source>
</reference>
<dbReference type="SUPFAM" id="SSF51735">
    <property type="entry name" value="NAD(P)-binding Rossmann-fold domains"/>
    <property type="match status" value="1"/>
</dbReference>
<gene>
    <name evidence="3" type="ORF">AN936_15070</name>
</gene>
<dbReference type="InterPro" id="IPR002347">
    <property type="entry name" value="SDR_fam"/>
</dbReference>
<dbReference type="PATRIC" id="fig|33050.5.peg.3125"/>
<dbReference type="KEGG" id="smag:AN936_15070"/>
<dbReference type="PANTHER" id="PTHR48107:SF7">
    <property type="entry name" value="RE15974P"/>
    <property type="match status" value="1"/>
</dbReference>
<dbReference type="GO" id="GO:0016614">
    <property type="term" value="F:oxidoreductase activity, acting on CH-OH group of donors"/>
    <property type="evidence" value="ECO:0007669"/>
    <property type="project" value="UniProtKB-ARBA"/>
</dbReference>
<proteinExistence type="inferred from homology"/>
<evidence type="ECO:0000256" key="1">
    <source>
        <dbReference type="ARBA" id="ARBA00006484"/>
    </source>
</evidence>
<comment type="similarity">
    <text evidence="1">Belongs to the short-chain dehydrogenases/reductases (SDR) family.</text>
</comment>
<dbReference type="PANTHER" id="PTHR48107">
    <property type="entry name" value="NADPH-DEPENDENT ALDEHYDE REDUCTASE-LIKE PROTEIN, CHLOROPLASTIC-RELATED"/>
    <property type="match status" value="1"/>
</dbReference>
<sequence length="316" mass="33565">MDPVHRKPTPPGGQRQPRCPPLFPVTVCHILAGAACLARLAVRVNRKESSPFLMFGKMIMADHNIAGKAVLIAGGGKNLGGLIARDFALQGARAVYVHYNSEASRAEAEETVAAIETAGAKGHAMQADLTSASAMEKLFASAKDAMGGIDIAINTVGKVLKKPMVDISEAEFDAMSAVNSKSAFFFLKEAGKHVSDNGKICTLVTSLLGAYTPFYSSYAGTKAPVEHYTRAASKEFGERGISVTAIGPGPMDTPFFYPAEGEDAVAYHKTAAALSPFSKTGLTDIEDIVPWIRFLVTDGWWMTGQTVLVNGGYTTK</sequence>
<dbReference type="EMBL" id="CP012700">
    <property type="protein sequence ID" value="ALH81625.1"/>
    <property type="molecule type" value="Genomic_DNA"/>
</dbReference>
<protein>
    <submittedName>
        <fullName evidence="3">Short-chain dehydrogenase</fullName>
    </submittedName>
</protein>
<dbReference type="InterPro" id="IPR036291">
    <property type="entry name" value="NAD(P)-bd_dom_sf"/>
</dbReference>
<dbReference type="Gene3D" id="3.40.50.720">
    <property type="entry name" value="NAD(P)-binding Rossmann-like Domain"/>
    <property type="match status" value="1"/>
</dbReference>